<dbReference type="GO" id="GO:0016740">
    <property type="term" value="F:transferase activity"/>
    <property type="evidence" value="ECO:0007669"/>
    <property type="project" value="UniProtKB-KW"/>
</dbReference>
<keyword evidence="2" id="KW-0808">Transferase</keyword>
<dbReference type="InterPro" id="IPR008513">
    <property type="entry name" value="tRNA(Met)_cyd_acetate_ligase"/>
</dbReference>
<dbReference type="Proteomes" id="UP000319776">
    <property type="component" value="Unassembled WGS sequence"/>
</dbReference>
<dbReference type="InterPro" id="IPR004821">
    <property type="entry name" value="Cyt_trans-like"/>
</dbReference>
<dbReference type="PANTHER" id="PTHR37825:SF1">
    <property type="entry name" value="TRNA(MET) CYTIDINE ACETATE LIGASE"/>
    <property type="match status" value="1"/>
</dbReference>
<dbReference type="Pfam" id="PF05636">
    <property type="entry name" value="HIGH_NTase1"/>
    <property type="match status" value="1"/>
</dbReference>
<accession>A0A501XBP0</accession>
<evidence type="ECO:0000313" key="2">
    <source>
        <dbReference type="EMBL" id="TPE57767.1"/>
    </source>
</evidence>
<name>A0A501XBP0_9BACT</name>
<dbReference type="EMBL" id="VFSS01000002">
    <property type="protein sequence ID" value="TPE57767.1"/>
    <property type="molecule type" value="Genomic_DNA"/>
</dbReference>
<gene>
    <name evidence="2" type="ORF">FJO69_01030</name>
</gene>
<keyword evidence="3" id="KW-1185">Reference proteome</keyword>
<keyword evidence="1" id="KW-0694">RNA-binding</keyword>
<dbReference type="Gene3D" id="3.40.50.620">
    <property type="entry name" value="HUPs"/>
    <property type="match status" value="1"/>
</dbReference>
<dbReference type="NCBIfam" id="NF010192">
    <property type="entry name" value="PRK13671.1"/>
    <property type="match status" value="1"/>
</dbReference>
<sequence>MKIGVIAEFNPFHKGHKYLLESIKNKYPNSYLIIALSSDYVQRGEIACMSWEDRALAAKKFGADEVIPLDFYTSTQAAHIFAEGAINTLLKKEIDMLIFGASDGDKPEKYVNAATAIKNNLEIYNKVLKQTLKTGRSFVYSAYESLKQLIGEENIPTDILGLEYAKYIIFNNLSIKIDTIKRTIDHNSEMGMENYAPASVIRKMLANNEDVSQYIPIQIKKDYPKIEDKYLDFQKIVKEKTPQELSEIHLMSEGMENLFKKNIDLPTYEEFVEACTSKRYTHSRIKRVILYTLLQIKKS</sequence>
<dbReference type="OrthoDB" id="9769796at2"/>
<dbReference type="GO" id="GO:0003723">
    <property type="term" value="F:RNA binding"/>
    <property type="evidence" value="ECO:0007669"/>
    <property type="project" value="UniProtKB-KW"/>
</dbReference>
<reference evidence="2 3" key="1">
    <citation type="submission" date="2019-06" db="EMBL/GenBank/DDBJ databases">
        <title>Mycoplasma falconis type strain whole genome sequence.</title>
        <authorList>
            <person name="Spergser J."/>
        </authorList>
    </citation>
    <scope>NUCLEOTIDE SEQUENCE [LARGE SCALE GENOMIC DNA]</scope>
    <source>
        <strain evidence="2 3">ATCC 51372</strain>
    </source>
</reference>
<comment type="caution">
    <text evidence="2">The sequence shown here is derived from an EMBL/GenBank/DDBJ whole genome shotgun (WGS) entry which is preliminary data.</text>
</comment>
<dbReference type="SUPFAM" id="SSF52374">
    <property type="entry name" value="Nucleotidylyl transferase"/>
    <property type="match status" value="1"/>
</dbReference>
<protein>
    <submittedName>
        <fullName evidence="2">Nucleotidyltransferase</fullName>
    </submittedName>
</protein>
<organism evidence="2 3">
    <name type="scientific">[Mycoplasma] falconis</name>
    <dbReference type="NCBI Taxonomy" id="92403"/>
    <lineage>
        <taxon>Bacteria</taxon>
        <taxon>Bacillati</taxon>
        <taxon>Mycoplasmatota</taxon>
        <taxon>Mycoplasmoidales</taxon>
        <taxon>Metamycoplasmataceae</taxon>
        <taxon>Metamycoplasma</taxon>
    </lineage>
</organism>
<dbReference type="InterPro" id="IPR014729">
    <property type="entry name" value="Rossmann-like_a/b/a_fold"/>
</dbReference>
<dbReference type="NCBIfam" id="TIGR00125">
    <property type="entry name" value="cyt_tran_rel"/>
    <property type="match status" value="1"/>
</dbReference>
<evidence type="ECO:0000313" key="3">
    <source>
        <dbReference type="Proteomes" id="UP000319776"/>
    </source>
</evidence>
<dbReference type="PANTHER" id="PTHR37825">
    <property type="entry name" value="TRNA(MET) CYTIDINE ACETATE LIGASE"/>
    <property type="match status" value="1"/>
</dbReference>
<dbReference type="AlphaFoldDB" id="A0A501XBP0"/>
<proteinExistence type="predicted"/>
<dbReference type="RefSeq" id="WP_140781152.1">
    <property type="nucleotide sequence ID" value="NZ_VFSS01000002.1"/>
</dbReference>
<evidence type="ECO:0000256" key="1">
    <source>
        <dbReference type="ARBA" id="ARBA00022884"/>
    </source>
</evidence>